<feature type="compositionally biased region" description="Low complexity" evidence="1">
    <location>
        <begin position="24"/>
        <end position="41"/>
    </location>
</feature>
<evidence type="ECO:0000313" key="2">
    <source>
        <dbReference type="EMBL" id="KAG1538585.1"/>
    </source>
</evidence>
<dbReference type="EMBL" id="JAANIU010007211">
    <property type="protein sequence ID" value="KAG1538585.1"/>
    <property type="molecule type" value="Genomic_DNA"/>
</dbReference>
<accession>A0A9P6Y3M0</accession>
<keyword evidence="3" id="KW-1185">Reference proteome</keyword>
<dbReference type="Proteomes" id="UP000740926">
    <property type="component" value="Unassembled WGS sequence"/>
</dbReference>
<feature type="region of interest" description="Disordered" evidence="1">
    <location>
        <begin position="1"/>
        <end position="41"/>
    </location>
</feature>
<name>A0A9P6Y3M0_9FUNG</name>
<proteinExistence type="predicted"/>
<organism evidence="2 3">
    <name type="scientific">Rhizopus delemar</name>
    <dbReference type="NCBI Taxonomy" id="936053"/>
    <lineage>
        <taxon>Eukaryota</taxon>
        <taxon>Fungi</taxon>
        <taxon>Fungi incertae sedis</taxon>
        <taxon>Mucoromycota</taxon>
        <taxon>Mucoromycotina</taxon>
        <taxon>Mucoromycetes</taxon>
        <taxon>Mucorales</taxon>
        <taxon>Mucorineae</taxon>
        <taxon>Rhizopodaceae</taxon>
        <taxon>Rhizopus</taxon>
    </lineage>
</organism>
<reference evidence="2 3" key="1">
    <citation type="journal article" date="2020" name="Microb. Genom.">
        <title>Genetic diversity of clinical and environmental Mucorales isolates obtained from an investigation of mucormycosis cases among solid organ transplant recipients.</title>
        <authorList>
            <person name="Nguyen M.H."/>
            <person name="Kaul D."/>
            <person name="Muto C."/>
            <person name="Cheng S.J."/>
            <person name="Richter R.A."/>
            <person name="Bruno V.M."/>
            <person name="Liu G."/>
            <person name="Beyhan S."/>
            <person name="Sundermann A.J."/>
            <person name="Mounaud S."/>
            <person name="Pasculle A.W."/>
            <person name="Nierman W.C."/>
            <person name="Driscoll E."/>
            <person name="Cumbie R."/>
            <person name="Clancy C.J."/>
            <person name="Dupont C.L."/>
        </authorList>
    </citation>
    <scope>NUCLEOTIDE SEQUENCE [LARGE SCALE GENOMIC DNA]</scope>
    <source>
        <strain evidence="2 3">GL24</strain>
    </source>
</reference>
<evidence type="ECO:0000256" key="1">
    <source>
        <dbReference type="SAM" id="MobiDB-lite"/>
    </source>
</evidence>
<evidence type="ECO:0000313" key="3">
    <source>
        <dbReference type="Proteomes" id="UP000740926"/>
    </source>
</evidence>
<comment type="caution">
    <text evidence="2">The sequence shown here is derived from an EMBL/GenBank/DDBJ whole genome shotgun (WGS) entry which is preliminary data.</text>
</comment>
<dbReference type="AlphaFoldDB" id="A0A9P6Y3M0"/>
<gene>
    <name evidence="2" type="ORF">G6F50_014638</name>
</gene>
<sequence length="108" mass="11260">MMEAEDVRQGAVGLRQAPHRMQHGRPAGARTARGGGPRPAQAAAWADQFALGGRVPALAVAFDCGGGQLRRQGVHRACGVRRPRGRGAGGVRMPGVPRVLKGLNLGHD</sequence>
<protein>
    <submittedName>
        <fullName evidence="2">Uncharacterized protein</fullName>
    </submittedName>
</protein>